<accession>A0ABP0VLI5</accession>
<dbReference type="Proteomes" id="UP001497444">
    <property type="component" value="Chromosome 1"/>
</dbReference>
<reference evidence="1 2" key="1">
    <citation type="submission" date="2024-02" db="EMBL/GenBank/DDBJ databases">
        <authorList>
            <consortium name="ELIXIR-Norway"/>
            <consortium name="Elixir Norway"/>
        </authorList>
    </citation>
    <scope>NUCLEOTIDE SEQUENCE [LARGE SCALE GENOMIC DNA]</scope>
</reference>
<evidence type="ECO:0000313" key="1">
    <source>
        <dbReference type="EMBL" id="CAK9255263.1"/>
    </source>
</evidence>
<dbReference type="PANTHER" id="PTHR42663:SF6">
    <property type="entry name" value="HYDROLASE C777.06C-RELATED"/>
    <property type="match status" value="1"/>
</dbReference>
<protein>
    <submittedName>
        <fullName evidence="1">Uncharacterized protein</fullName>
    </submittedName>
</protein>
<proteinExistence type="predicted"/>
<evidence type="ECO:0000313" key="2">
    <source>
        <dbReference type="Proteomes" id="UP001497444"/>
    </source>
</evidence>
<dbReference type="EMBL" id="OZ020096">
    <property type="protein sequence ID" value="CAK9255263.1"/>
    <property type="molecule type" value="Genomic_DNA"/>
</dbReference>
<name>A0ABP0VLI5_9BRYO</name>
<gene>
    <name evidence="1" type="ORF">CSSPJE1EN1_LOCUS741</name>
</gene>
<keyword evidence="2" id="KW-1185">Reference proteome</keyword>
<organism evidence="1 2">
    <name type="scientific">Sphagnum jensenii</name>
    <dbReference type="NCBI Taxonomy" id="128206"/>
    <lineage>
        <taxon>Eukaryota</taxon>
        <taxon>Viridiplantae</taxon>
        <taxon>Streptophyta</taxon>
        <taxon>Embryophyta</taxon>
        <taxon>Bryophyta</taxon>
        <taxon>Sphagnophytina</taxon>
        <taxon>Sphagnopsida</taxon>
        <taxon>Sphagnales</taxon>
        <taxon>Sphagnaceae</taxon>
        <taxon>Sphagnum</taxon>
    </lineage>
</organism>
<sequence length="117" mass="13122">MFLLRRRAHELSCIMTGPTKTQPQLQGLGPRHVAVISKQGNGQVDLLILDSLYKSLEAGKRVEPKCALFVGMVHEFEDESDNAALAEWSKKEGIPVPLAYDRQCIPLIYSISIQFLR</sequence>
<dbReference type="PANTHER" id="PTHR42663">
    <property type="entry name" value="HYDROLASE C777.06C-RELATED-RELATED"/>
    <property type="match status" value="1"/>
</dbReference>